<evidence type="ECO:0000313" key="2">
    <source>
        <dbReference type="EMBL" id="MBF4762531.1"/>
    </source>
</evidence>
<dbReference type="EMBL" id="JADKPN010000001">
    <property type="protein sequence ID" value="MBF4762531.1"/>
    <property type="molecule type" value="Genomic_DNA"/>
</dbReference>
<sequence>MTHSRTRIGLGAITLVAAGLGAVATAPSASAAPDTDCMRAGMSFLKENGLFAAVAKGGLPIATAVSVGVTPRAGTDVASLPDPLPLSVVLADHRAGDDSLFQYPWC</sequence>
<dbReference type="RefSeq" id="WP_194705628.1">
    <property type="nucleotide sequence ID" value="NZ_JADKPN010000001.1"/>
</dbReference>
<evidence type="ECO:0000313" key="3">
    <source>
        <dbReference type="Proteomes" id="UP000640489"/>
    </source>
</evidence>
<dbReference type="Proteomes" id="UP000640489">
    <property type="component" value="Unassembled WGS sequence"/>
</dbReference>
<gene>
    <name evidence="2" type="ORF">ISU07_05290</name>
</gene>
<organism evidence="2 3">
    <name type="scientific">Nocardioides islandensis</name>
    <dbReference type="NCBI Taxonomy" id="433663"/>
    <lineage>
        <taxon>Bacteria</taxon>
        <taxon>Bacillati</taxon>
        <taxon>Actinomycetota</taxon>
        <taxon>Actinomycetes</taxon>
        <taxon>Propionibacteriales</taxon>
        <taxon>Nocardioidaceae</taxon>
        <taxon>Nocardioides</taxon>
    </lineage>
</organism>
<keyword evidence="3" id="KW-1185">Reference proteome</keyword>
<dbReference type="AlphaFoldDB" id="A0A930VDD7"/>
<feature type="signal peptide" evidence="1">
    <location>
        <begin position="1"/>
        <end position="31"/>
    </location>
</feature>
<keyword evidence="1" id="KW-0732">Signal</keyword>
<name>A0A930VDD7_9ACTN</name>
<comment type="caution">
    <text evidence="2">The sequence shown here is derived from an EMBL/GenBank/DDBJ whole genome shotgun (WGS) entry which is preliminary data.</text>
</comment>
<reference evidence="2" key="1">
    <citation type="submission" date="2020-11" db="EMBL/GenBank/DDBJ databases">
        <title>Nocardioides sp. nov., isolated from Soil of Cynanchum wilfordii Hemsley rhizosphere.</title>
        <authorList>
            <person name="Lee J.-S."/>
            <person name="Suh M.K."/>
            <person name="Kim J.-S."/>
        </authorList>
    </citation>
    <scope>NUCLEOTIDE SEQUENCE</scope>
    <source>
        <strain evidence="2">KCTC 19275</strain>
    </source>
</reference>
<protein>
    <submittedName>
        <fullName evidence="2">Uncharacterized protein</fullName>
    </submittedName>
</protein>
<proteinExistence type="predicted"/>
<feature type="chain" id="PRO_5037748445" evidence="1">
    <location>
        <begin position="32"/>
        <end position="106"/>
    </location>
</feature>
<evidence type="ECO:0000256" key="1">
    <source>
        <dbReference type="SAM" id="SignalP"/>
    </source>
</evidence>
<accession>A0A930VDD7</accession>